<dbReference type="Gene3D" id="1.20.5.1930">
    <property type="match status" value="1"/>
</dbReference>
<evidence type="ECO:0000256" key="5">
    <source>
        <dbReference type="ARBA" id="ARBA00022741"/>
    </source>
</evidence>
<feature type="transmembrane region" description="Helical" evidence="10">
    <location>
        <begin position="165"/>
        <end position="186"/>
    </location>
</feature>
<keyword evidence="10" id="KW-0472">Membrane</keyword>
<evidence type="ECO:0000256" key="10">
    <source>
        <dbReference type="SAM" id="Phobius"/>
    </source>
</evidence>
<keyword evidence="10" id="KW-1133">Transmembrane helix</keyword>
<evidence type="ECO:0000256" key="6">
    <source>
        <dbReference type="ARBA" id="ARBA00022777"/>
    </source>
</evidence>
<evidence type="ECO:0000313" key="15">
    <source>
        <dbReference type="Proteomes" id="UP001304769"/>
    </source>
</evidence>
<keyword evidence="7" id="KW-0067">ATP-binding</keyword>
<dbReference type="EMBL" id="JAYGGQ010000009">
    <property type="protein sequence ID" value="MEA5455517.1"/>
    <property type="molecule type" value="Genomic_DNA"/>
</dbReference>
<evidence type="ECO:0000256" key="9">
    <source>
        <dbReference type="SAM" id="MobiDB-lite"/>
    </source>
</evidence>
<evidence type="ECO:0000256" key="1">
    <source>
        <dbReference type="ARBA" id="ARBA00000085"/>
    </source>
</evidence>
<feature type="domain" description="Signal transduction histidine kinase subgroup 3 dimerisation and phosphoacceptor" evidence="12">
    <location>
        <begin position="247"/>
        <end position="312"/>
    </location>
</feature>
<dbReference type="EC" id="2.7.13.3" evidence="2"/>
<comment type="caution">
    <text evidence="14">The sequence shown here is derived from an EMBL/GenBank/DDBJ whole genome shotgun (WGS) entry which is preliminary data.</text>
</comment>
<accession>A0ABU5T7M3</accession>
<evidence type="ECO:0000259" key="11">
    <source>
        <dbReference type="Pfam" id="PF02518"/>
    </source>
</evidence>
<dbReference type="InterPro" id="IPR011712">
    <property type="entry name" value="Sig_transdc_His_kin_sub3_dim/P"/>
</dbReference>
<keyword evidence="3" id="KW-0597">Phosphoprotein</keyword>
<evidence type="ECO:0000256" key="7">
    <source>
        <dbReference type="ARBA" id="ARBA00022840"/>
    </source>
</evidence>
<reference evidence="14 15" key="1">
    <citation type="submission" date="2023-12" db="EMBL/GenBank/DDBJ databases">
        <title>Sinomonas terricola sp. nov, isolated from litchi orchard soil in Guangdong, PR China.</title>
        <authorList>
            <person name="Jiaxin W."/>
            <person name="Yang Z."/>
            <person name="Honghui Z."/>
        </authorList>
    </citation>
    <scope>NUCLEOTIDE SEQUENCE [LARGE SCALE GENOMIC DNA]</scope>
    <source>
        <strain evidence="14 15">JGH33</strain>
    </source>
</reference>
<keyword evidence="10" id="KW-0812">Transmembrane</keyword>
<keyword evidence="15" id="KW-1185">Reference proteome</keyword>
<dbReference type="PANTHER" id="PTHR24421">
    <property type="entry name" value="NITRATE/NITRITE SENSOR PROTEIN NARX-RELATED"/>
    <property type="match status" value="1"/>
</dbReference>
<dbReference type="Pfam" id="PF02518">
    <property type="entry name" value="HATPase_c"/>
    <property type="match status" value="1"/>
</dbReference>
<keyword evidence="6 14" id="KW-0418">Kinase</keyword>
<feature type="region of interest" description="Disordered" evidence="9">
    <location>
        <begin position="1"/>
        <end position="57"/>
    </location>
</feature>
<evidence type="ECO:0000256" key="3">
    <source>
        <dbReference type="ARBA" id="ARBA00022553"/>
    </source>
</evidence>
<keyword evidence="4" id="KW-0808">Transferase</keyword>
<evidence type="ECO:0000313" key="14">
    <source>
        <dbReference type="EMBL" id="MEA5455517.1"/>
    </source>
</evidence>
<evidence type="ECO:0000256" key="4">
    <source>
        <dbReference type="ARBA" id="ARBA00022679"/>
    </source>
</evidence>
<evidence type="ECO:0000256" key="8">
    <source>
        <dbReference type="ARBA" id="ARBA00023012"/>
    </source>
</evidence>
<keyword evidence="5" id="KW-0547">Nucleotide-binding</keyword>
<dbReference type="InterPro" id="IPR003594">
    <property type="entry name" value="HATPase_dom"/>
</dbReference>
<comment type="catalytic activity">
    <reaction evidence="1">
        <text>ATP + protein L-histidine = ADP + protein N-phospho-L-histidine.</text>
        <dbReference type="EC" id="2.7.13.3"/>
    </reaction>
</comment>
<dbReference type="InterPro" id="IPR036890">
    <property type="entry name" value="HATPase_C_sf"/>
</dbReference>
<evidence type="ECO:0000259" key="12">
    <source>
        <dbReference type="Pfam" id="PF07730"/>
    </source>
</evidence>
<feature type="compositionally biased region" description="Pro residues" evidence="9">
    <location>
        <begin position="25"/>
        <end position="37"/>
    </location>
</feature>
<keyword evidence="8" id="KW-0902">Two-component regulatory system</keyword>
<dbReference type="Gene3D" id="3.30.565.10">
    <property type="entry name" value="Histidine kinase-like ATPase, C-terminal domain"/>
    <property type="match status" value="1"/>
</dbReference>
<proteinExistence type="predicted"/>
<gene>
    <name evidence="14" type="ORF">SPF06_12355</name>
</gene>
<dbReference type="Pfam" id="PF23539">
    <property type="entry name" value="DUF7134"/>
    <property type="match status" value="1"/>
</dbReference>
<dbReference type="GO" id="GO:0016301">
    <property type="term" value="F:kinase activity"/>
    <property type="evidence" value="ECO:0007669"/>
    <property type="project" value="UniProtKB-KW"/>
</dbReference>
<feature type="transmembrane region" description="Helical" evidence="10">
    <location>
        <begin position="198"/>
        <end position="222"/>
    </location>
</feature>
<dbReference type="SUPFAM" id="SSF55874">
    <property type="entry name" value="ATPase domain of HSP90 chaperone/DNA topoisomerase II/histidine kinase"/>
    <property type="match status" value="1"/>
</dbReference>
<dbReference type="CDD" id="cd16917">
    <property type="entry name" value="HATPase_UhpB-NarQ-NarX-like"/>
    <property type="match status" value="1"/>
</dbReference>
<dbReference type="InterPro" id="IPR055558">
    <property type="entry name" value="DUF7134"/>
</dbReference>
<feature type="transmembrane region" description="Helical" evidence="10">
    <location>
        <begin position="130"/>
        <end position="159"/>
    </location>
</feature>
<feature type="domain" description="Histidine kinase/HSP90-like ATPase" evidence="11">
    <location>
        <begin position="357"/>
        <end position="445"/>
    </location>
</feature>
<protein>
    <recommendedName>
        <fullName evidence="2">histidine kinase</fullName>
        <ecNumber evidence="2">2.7.13.3</ecNumber>
    </recommendedName>
</protein>
<dbReference type="InterPro" id="IPR050482">
    <property type="entry name" value="Sensor_HK_TwoCompSys"/>
</dbReference>
<evidence type="ECO:0000256" key="2">
    <source>
        <dbReference type="ARBA" id="ARBA00012438"/>
    </source>
</evidence>
<name>A0ABU5T7M3_9MICC</name>
<dbReference type="Proteomes" id="UP001304769">
    <property type="component" value="Unassembled WGS sequence"/>
</dbReference>
<dbReference type="RefSeq" id="WP_323279378.1">
    <property type="nucleotide sequence ID" value="NZ_JAYGGQ010000009.1"/>
</dbReference>
<dbReference type="PANTHER" id="PTHR24421:SF10">
    <property type="entry name" value="NITRATE_NITRITE SENSOR PROTEIN NARQ"/>
    <property type="match status" value="1"/>
</dbReference>
<dbReference type="Pfam" id="PF07730">
    <property type="entry name" value="HisKA_3"/>
    <property type="match status" value="1"/>
</dbReference>
<feature type="domain" description="DUF7134" evidence="13">
    <location>
        <begin position="69"/>
        <end position="210"/>
    </location>
</feature>
<evidence type="ECO:0000259" key="13">
    <source>
        <dbReference type="Pfam" id="PF23539"/>
    </source>
</evidence>
<sequence length="451" mass="47127">MAPLTPTGGAPRTDGASPVGAPETSPGPAPAPSPVPVGPRVVSGPHPAPAEQPGSAAYVPPVRRGRIRQYLYEHPVAMDGVVVLASSILSIGAFIETAGGAHWWQFALVVVEQLALMLRRKAPWALLGGIAVADALFLFATPSLGSTSAAILFALYAVAVQIRTGWSVLAAVVASLPVTLYFAFAYRPTETLIEHNGPFIGLVASVSVLLSNLVAVGVGIVVRGNRVHQAEIRAWAMRRAQFASVQERNRIAREMHDVVAHSLTVMVALSDGAARALDRDPETARAVLGELSSTGRAALTDMRRVLGVLRADAGTATREPALGGLQTLVDGFRAAGLAVILTQEGESLPDDAAFRLAVYRIIQESLTNVLRYARGVGRVEVLVARDGGTVRVRVENDGGTAPEGPDAHLGTGGGIAGMRERAAIFGGVLNAGPRPGGGWRVDAELHWNEGD</sequence>
<organism evidence="14 15">
    <name type="scientific">Sinomonas terricola</name>
    <dbReference type="NCBI Taxonomy" id="3110330"/>
    <lineage>
        <taxon>Bacteria</taxon>
        <taxon>Bacillati</taxon>
        <taxon>Actinomycetota</taxon>
        <taxon>Actinomycetes</taxon>
        <taxon>Micrococcales</taxon>
        <taxon>Micrococcaceae</taxon>
        <taxon>Sinomonas</taxon>
    </lineage>
</organism>